<evidence type="ECO:0000313" key="2">
    <source>
        <dbReference type="Proteomes" id="UP000006743"/>
    </source>
</evidence>
<dbReference type="STRING" id="557723.HAPS_0654"/>
<dbReference type="EMBL" id="CP001321">
    <property type="protein sequence ID" value="ACL32302.1"/>
    <property type="molecule type" value="Genomic_DNA"/>
</dbReference>
<proteinExistence type="predicted"/>
<organism evidence="1 2">
    <name type="scientific">Glaesserella parasuis serovar 5 (strain SH0165)</name>
    <name type="common">Haemophilus parasuis</name>
    <dbReference type="NCBI Taxonomy" id="557723"/>
    <lineage>
        <taxon>Bacteria</taxon>
        <taxon>Pseudomonadati</taxon>
        <taxon>Pseudomonadota</taxon>
        <taxon>Gammaproteobacteria</taxon>
        <taxon>Pasteurellales</taxon>
        <taxon>Pasteurellaceae</taxon>
        <taxon>Glaesserella</taxon>
    </lineage>
</organism>
<accession>B8F4Q0</accession>
<dbReference type="AlphaFoldDB" id="B8F4Q0"/>
<keyword evidence="2" id="KW-1185">Reference proteome</keyword>
<dbReference type="KEGG" id="hap:HAPS_0654"/>
<gene>
    <name evidence="1" type="ordered locus">HAPS_0654</name>
</gene>
<protein>
    <submittedName>
        <fullName evidence="1">Uncharacterized protein</fullName>
    </submittedName>
</protein>
<name>B8F4Q0_GLAP5</name>
<evidence type="ECO:0000313" key="1">
    <source>
        <dbReference type="EMBL" id="ACL32302.1"/>
    </source>
</evidence>
<dbReference type="Proteomes" id="UP000006743">
    <property type="component" value="Chromosome"/>
</dbReference>
<reference evidence="1 2" key="1">
    <citation type="journal article" date="2009" name="J. Bacteriol.">
        <title>Complete genome sequence of Haemophilus parasuis SH0165.</title>
        <authorList>
            <person name="Yue M."/>
            <person name="Yang F."/>
            <person name="Yang J."/>
            <person name="Bei W."/>
            <person name="Cai X."/>
            <person name="Chen L."/>
            <person name="Dong J."/>
            <person name="Zhou R."/>
            <person name="Jin M."/>
            <person name="Jin Q."/>
            <person name="Chen H."/>
        </authorList>
    </citation>
    <scope>NUCLEOTIDE SEQUENCE [LARGE SCALE GENOMIC DNA]</scope>
    <source>
        <strain evidence="1 2">SH0165</strain>
    </source>
</reference>
<dbReference type="HOGENOM" id="CLU_3344285_0_0_6"/>
<sequence length="37" mass="3848">MPKAEGGKQTVSLAQMLQLRCNSPTHPSPVNGGGELN</sequence>